<dbReference type="InterPro" id="IPR013210">
    <property type="entry name" value="LRR_N_plant-typ"/>
</dbReference>
<evidence type="ECO:0000256" key="5">
    <source>
        <dbReference type="ARBA" id="ARBA00022692"/>
    </source>
</evidence>
<dbReference type="FunFam" id="3.80.10.10:FF:001319">
    <property type="entry name" value="Leucine-rich repeat receptor-like protein kinase TDR"/>
    <property type="match status" value="1"/>
</dbReference>
<comment type="similarity">
    <text evidence="3">Belongs to the RLP family.</text>
</comment>
<evidence type="ECO:0000256" key="7">
    <source>
        <dbReference type="ARBA" id="ARBA00022737"/>
    </source>
</evidence>
<dbReference type="AlphaFoldDB" id="A0A5N6RUJ1"/>
<evidence type="ECO:0000259" key="12">
    <source>
        <dbReference type="PROSITE" id="PS50011"/>
    </source>
</evidence>
<dbReference type="Gene3D" id="1.10.510.10">
    <property type="entry name" value="Transferase(Phosphotransferase) domain 1"/>
    <property type="match status" value="1"/>
</dbReference>
<dbReference type="SUPFAM" id="SSF52058">
    <property type="entry name" value="L domain-like"/>
    <property type="match status" value="1"/>
</dbReference>
<keyword evidence="4" id="KW-0433">Leucine-rich repeat</keyword>
<proteinExistence type="inferred from homology"/>
<protein>
    <recommendedName>
        <fullName evidence="12">Protein kinase domain-containing protein</fullName>
    </recommendedName>
</protein>
<dbReference type="SMART" id="SM00220">
    <property type="entry name" value="S_TKc"/>
    <property type="match status" value="1"/>
</dbReference>
<evidence type="ECO:0000256" key="9">
    <source>
        <dbReference type="ARBA" id="ARBA00023136"/>
    </source>
</evidence>
<dbReference type="InterPro" id="IPR008271">
    <property type="entry name" value="Ser/Thr_kinase_AS"/>
</dbReference>
<evidence type="ECO:0000313" key="14">
    <source>
        <dbReference type="Proteomes" id="UP000327013"/>
    </source>
</evidence>
<sequence>MPPSIRALFPNGKHHPNKQKHRGPLLLPKQPNNIPIYQLNTIQYSFTHSPCFYSQLNFTFSSPHEILAQQNKYYLCYYKLTVLLSGVFTVVPLSHALRFPMEIFQCLSYNLLLASMFIFVVSAIDPSTEALLSLKSELVDDYHSLNDWLLPSGENAPGGEVYACSWSGITCDENRTIVIGLDLSMKNLAGVMTGKQFNVFSGLVDLNLSHNFFSGPLPVEIFNLTSLKSLAIRRNNFSGHFPWGISAVRNLALFDAFSNSFSGPLPIEVSQLDHLKVLNLAGSYFKGPIPSEYGSFKSLEFLHLAGNFLNGSIPPELGNLKTVTHMEIGYNTYQGSIPWELGNMGELQYLDIAGANLSGQIPKHLSNLTKLQSLFLFRNQLTGSIPWEFGRIMPLTDLDLSDNQISGPIPESFAELKNLRLLSLMYNEMNGTVPEGIAELPSLETLLIWNNFFSGSLPRSLGRNSKLKWVDVSTNFFTGTIPPEICSGGMLFKLILFSNKFSGSLSPSLSNCSSIVRLRLEDNSFSGEIPLKFSNLFGISYVDLSRNKFTGGIPADISQASKLEYFNISNNQELGGMVPAEIWSLPHLEKFSASSCSISGNIPSFQSCKSISFIELSMNNLSGTVPKSVSNCQLLEKVHLANNNLSGHIPEELASLPDLGVLDVSHNSFNGPIPAKFGSSSSLLLLNVSFNDITGSIPSEKLFRSMDSSAFVGNPQLCGAPLRPCPGSIAMLGSKGIGKITWVLLLSAGVVVVIAASVLGIIYFQRGFKGQWKMVSFHGLPRFTANDVLRSFSSTESTETVQAPSTSACKAVLPTGITVLVRKIEWEAKRMGVMSEFITRMGNARHKNLIRLLGFCYNKHLAYLLYDYLPNGNLAEKMRMERDWAAKYRIIVGIAKGLCFLHHDCYPAIPHGDLKSSNIVFDENMEPHLAELGFKYLLQLNKGSFPAASKKETGESNNAIKEELYMDVYNFGELIVEILTNGKLTDAGTSIHSKPREVLLREICHENEVDSKPSVQEEIKLVLEVAFLCTRSRTSDRPSMEDALKLLSGLKPQDNDRTSKAVTHYHI</sequence>
<dbReference type="InterPro" id="IPR011009">
    <property type="entry name" value="Kinase-like_dom_sf"/>
</dbReference>
<dbReference type="SUPFAM" id="SSF52047">
    <property type="entry name" value="RNI-like"/>
    <property type="match status" value="1"/>
</dbReference>
<dbReference type="GO" id="GO:0009791">
    <property type="term" value="P:post-embryonic development"/>
    <property type="evidence" value="ECO:0007669"/>
    <property type="project" value="UniProtKB-ARBA"/>
</dbReference>
<evidence type="ECO:0000256" key="10">
    <source>
        <dbReference type="ARBA" id="ARBA00023180"/>
    </source>
</evidence>
<dbReference type="FunFam" id="3.30.200.20:FF:001006">
    <property type="entry name" value="Leucine-rich repeat receptor-like protein kinase TDR"/>
    <property type="match status" value="1"/>
</dbReference>
<dbReference type="Proteomes" id="UP000327013">
    <property type="component" value="Chromosome 8"/>
</dbReference>
<dbReference type="Pfam" id="PF08263">
    <property type="entry name" value="LRRNT_2"/>
    <property type="match status" value="1"/>
</dbReference>
<dbReference type="Gene3D" id="3.30.200.20">
    <property type="entry name" value="Phosphorylase Kinase, domain 1"/>
    <property type="match status" value="1"/>
</dbReference>
<dbReference type="OrthoDB" id="676979at2759"/>
<keyword evidence="5 11" id="KW-0812">Transmembrane</keyword>
<dbReference type="PROSITE" id="PS50011">
    <property type="entry name" value="PROTEIN_KINASE_DOM"/>
    <property type="match status" value="1"/>
</dbReference>
<keyword evidence="8 11" id="KW-1133">Transmembrane helix</keyword>
<evidence type="ECO:0000256" key="6">
    <source>
        <dbReference type="ARBA" id="ARBA00022729"/>
    </source>
</evidence>
<dbReference type="Gene3D" id="3.80.10.10">
    <property type="entry name" value="Ribonuclease Inhibitor"/>
    <property type="match status" value="5"/>
</dbReference>
<evidence type="ECO:0000256" key="4">
    <source>
        <dbReference type="ARBA" id="ARBA00022614"/>
    </source>
</evidence>
<dbReference type="InterPro" id="IPR001245">
    <property type="entry name" value="Ser-Thr/Tyr_kinase_cat_dom"/>
</dbReference>
<evidence type="ECO:0000313" key="13">
    <source>
        <dbReference type="EMBL" id="KAE8126126.1"/>
    </source>
</evidence>
<evidence type="ECO:0000256" key="1">
    <source>
        <dbReference type="ARBA" id="ARBA00004479"/>
    </source>
</evidence>
<comment type="subcellular location">
    <subcellularLocation>
        <location evidence="1">Membrane</location>
        <topology evidence="1">Single-pass type I membrane protein</topology>
    </subcellularLocation>
</comment>
<dbReference type="PANTHER" id="PTHR48054">
    <property type="entry name" value="RECEPTOR KINASE-LIKE PROTEIN XA21"/>
    <property type="match status" value="1"/>
</dbReference>
<evidence type="ECO:0000256" key="11">
    <source>
        <dbReference type="SAM" id="Phobius"/>
    </source>
</evidence>
<comment type="similarity">
    <text evidence="2">Belongs to the protein kinase superfamily. Ser/Thr protein kinase family.</text>
</comment>
<dbReference type="FunFam" id="1.10.510.10:FF:001306">
    <property type="entry name" value="Leucine-rich repeat receptor-like protein kinase TDR"/>
    <property type="match status" value="1"/>
</dbReference>
<dbReference type="Pfam" id="PF13855">
    <property type="entry name" value="LRR_8"/>
    <property type="match status" value="1"/>
</dbReference>
<keyword evidence="9 11" id="KW-0472">Membrane</keyword>
<dbReference type="PANTHER" id="PTHR48054:SF47">
    <property type="entry name" value="OS06G0179800 PROTEIN"/>
    <property type="match status" value="1"/>
</dbReference>
<organism evidence="13 14">
    <name type="scientific">Carpinus fangiana</name>
    <dbReference type="NCBI Taxonomy" id="176857"/>
    <lineage>
        <taxon>Eukaryota</taxon>
        <taxon>Viridiplantae</taxon>
        <taxon>Streptophyta</taxon>
        <taxon>Embryophyta</taxon>
        <taxon>Tracheophyta</taxon>
        <taxon>Spermatophyta</taxon>
        <taxon>Magnoliopsida</taxon>
        <taxon>eudicotyledons</taxon>
        <taxon>Gunneridae</taxon>
        <taxon>Pentapetalae</taxon>
        <taxon>rosids</taxon>
        <taxon>fabids</taxon>
        <taxon>Fagales</taxon>
        <taxon>Betulaceae</taxon>
        <taxon>Carpinus</taxon>
    </lineage>
</organism>
<dbReference type="InterPro" id="IPR000719">
    <property type="entry name" value="Prot_kinase_dom"/>
</dbReference>
<dbReference type="FunFam" id="3.80.10.10:FF:000233">
    <property type="entry name" value="Leucine-rich repeat receptor-like protein kinase TDR"/>
    <property type="match status" value="1"/>
</dbReference>
<accession>A0A5N6RUJ1</accession>
<evidence type="ECO:0000256" key="2">
    <source>
        <dbReference type="ARBA" id="ARBA00008684"/>
    </source>
</evidence>
<reference evidence="13 14" key="1">
    <citation type="submission" date="2019-06" db="EMBL/GenBank/DDBJ databases">
        <title>A chromosomal-level reference genome of Carpinus fangiana (Coryloideae, Betulaceae).</title>
        <authorList>
            <person name="Yang X."/>
            <person name="Wang Z."/>
            <person name="Zhang L."/>
            <person name="Hao G."/>
            <person name="Liu J."/>
            <person name="Yang Y."/>
        </authorList>
    </citation>
    <scope>NUCLEOTIDE SEQUENCE [LARGE SCALE GENOMIC DNA]</scope>
    <source>
        <strain evidence="13">Cfa_2016G</strain>
        <tissue evidence="13">Leaf</tissue>
    </source>
</reference>
<keyword evidence="14" id="KW-1185">Reference proteome</keyword>
<dbReference type="InterPro" id="IPR001611">
    <property type="entry name" value="Leu-rich_rpt"/>
</dbReference>
<dbReference type="GO" id="GO:0004672">
    <property type="term" value="F:protein kinase activity"/>
    <property type="evidence" value="ECO:0007669"/>
    <property type="project" value="InterPro"/>
</dbReference>
<feature type="domain" description="Protein kinase" evidence="12">
    <location>
        <begin position="786"/>
        <end position="1050"/>
    </location>
</feature>
<dbReference type="PROSITE" id="PS00108">
    <property type="entry name" value="PROTEIN_KINASE_ST"/>
    <property type="match status" value="1"/>
</dbReference>
<evidence type="ECO:0000256" key="3">
    <source>
        <dbReference type="ARBA" id="ARBA00009592"/>
    </source>
</evidence>
<dbReference type="GO" id="GO:0016020">
    <property type="term" value="C:membrane"/>
    <property type="evidence" value="ECO:0007669"/>
    <property type="project" value="UniProtKB-SubCell"/>
</dbReference>
<dbReference type="SUPFAM" id="SSF56112">
    <property type="entry name" value="Protein kinase-like (PK-like)"/>
    <property type="match status" value="1"/>
</dbReference>
<dbReference type="Pfam" id="PF07714">
    <property type="entry name" value="PK_Tyr_Ser-Thr"/>
    <property type="match status" value="1"/>
</dbReference>
<dbReference type="EMBL" id="CM017328">
    <property type="protein sequence ID" value="KAE8126126.1"/>
    <property type="molecule type" value="Genomic_DNA"/>
</dbReference>
<dbReference type="InterPro" id="IPR052592">
    <property type="entry name" value="LRR-RLK"/>
</dbReference>
<name>A0A5N6RUJ1_9ROSI</name>
<dbReference type="InterPro" id="IPR032675">
    <property type="entry name" value="LRR_dom_sf"/>
</dbReference>
<keyword evidence="7" id="KW-0677">Repeat</keyword>
<dbReference type="GO" id="GO:0005524">
    <property type="term" value="F:ATP binding"/>
    <property type="evidence" value="ECO:0007669"/>
    <property type="project" value="InterPro"/>
</dbReference>
<keyword evidence="10" id="KW-0325">Glycoprotein</keyword>
<gene>
    <name evidence="13" type="ORF">FH972_020871</name>
</gene>
<evidence type="ECO:0000256" key="8">
    <source>
        <dbReference type="ARBA" id="ARBA00022989"/>
    </source>
</evidence>
<keyword evidence="6" id="KW-0732">Signal</keyword>
<dbReference type="FunFam" id="3.80.10.10:FF:000275">
    <property type="entry name" value="Leucine-rich repeat receptor-like protein kinase"/>
    <property type="match status" value="1"/>
</dbReference>
<feature type="transmembrane region" description="Helical" evidence="11">
    <location>
        <begin position="740"/>
        <end position="764"/>
    </location>
</feature>
<dbReference type="Pfam" id="PF00560">
    <property type="entry name" value="LRR_1"/>
    <property type="match status" value="5"/>
</dbReference>